<reference evidence="2 3" key="1">
    <citation type="submission" date="2019-02" db="EMBL/GenBank/DDBJ databases">
        <title>Deep-cultivation of Planctomycetes and their phenomic and genomic characterization uncovers novel biology.</title>
        <authorList>
            <person name="Wiegand S."/>
            <person name="Jogler M."/>
            <person name="Boedeker C."/>
            <person name="Pinto D."/>
            <person name="Vollmers J."/>
            <person name="Rivas-Marin E."/>
            <person name="Kohn T."/>
            <person name="Peeters S.H."/>
            <person name="Heuer A."/>
            <person name="Rast P."/>
            <person name="Oberbeckmann S."/>
            <person name="Bunk B."/>
            <person name="Jeske O."/>
            <person name="Meyerdierks A."/>
            <person name="Storesund J.E."/>
            <person name="Kallscheuer N."/>
            <person name="Luecker S."/>
            <person name="Lage O.M."/>
            <person name="Pohl T."/>
            <person name="Merkel B.J."/>
            <person name="Hornburger P."/>
            <person name="Mueller R.-W."/>
            <person name="Bruemmer F."/>
            <person name="Labrenz M."/>
            <person name="Spormann A.M."/>
            <person name="Op Den Camp H."/>
            <person name="Overmann J."/>
            <person name="Amann R."/>
            <person name="Jetten M.S.M."/>
            <person name="Mascher T."/>
            <person name="Medema M.H."/>
            <person name="Devos D.P."/>
            <person name="Kaster A.-K."/>
            <person name="Ovreas L."/>
            <person name="Rohde M."/>
            <person name="Galperin M.Y."/>
            <person name="Jogler C."/>
        </authorList>
    </citation>
    <scope>NUCLEOTIDE SEQUENCE [LARGE SCALE GENOMIC DNA]</scope>
    <source>
        <strain evidence="2 3">Pla108</strain>
    </source>
</reference>
<dbReference type="Gene3D" id="3.60.60.10">
    <property type="entry name" value="Penicillin V Acylase, Chain A"/>
    <property type="match status" value="1"/>
</dbReference>
<name>A0A5C6AMP5_9BACT</name>
<dbReference type="Pfam" id="PF03417">
    <property type="entry name" value="AAT"/>
    <property type="match status" value="1"/>
</dbReference>
<gene>
    <name evidence="2" type="ORF">Pla108_13460</name>
</gene>
<accession>A0A5C6AMP5</accession>
<dbReference type="OrthoDB" id="266638at2"/>
<evidence type="ECO:0000259" key="1">
    <source>
        <dbReference type="Pfam" id="PF03417"/>
    </source>
</evidence>
<protein>
    <submittedName>
        <fullName evidence="2">Acyl-coenzyme A:6-aminopenicillanic acid acyl-transferase</fullName>
    </submittedName>
</protein>
<dbReference type="PANTHER" id="PTHR28583:SF4">
    <property type="entry name" value="N-ACYLETHANOLAMINE-HYDROLYZING ACID AMIDASE"/>
    <property type="match status" value="1"/>
</dbReference>
<comment type="caution">
    <text evidence="2">The sequence shown here is derived from an EMBL/GenBank/DDBJ whole genome shotgun (WGS) entry which is preliminary data.</text>
</comment>
<dbReference type="PANTHER" id="PTHR28583">
    <property type="entry name" value="ACID AMIDASE"/>
    <property type="match status" value="1"/>
</dbReference>
<organism evidence="2 3">
    <name type="scientific">Botrimarina colliarenosi</name>
    <dbReference type="NCBI Taxonomy" id="2528001"/>
    <lineage>
        <taxon>Bacteria</taxon>
        <taxon>Pseudomonadati</taxon>
        <taxon>Planctomycetota</taxon>
        <taxon>Planctomycetia</taxon>
        <taxon>Pirellulales</taxon>
        <taxon>Lacipirellulaceae</taxon>
        <taxon>Botrimarina</taxon>
    </lineage>
</organism>
<feature type="domain" description="Peptidase C45 hydrolase" evidence="1">
    <location>
        <begin position="103"/>
        <end position="281"/>
    </location>
</feature>
<proteinExistence type="predicted"/>
<dbReference type="EMBL" id="SJPR01000001">
    <property type="protein sequence ID" value="TWU00396.1"/>
    <property type="molecule type" value="Genomic_DNA"/>
</dbReference>
<dbReference type="GO" id="GO:0016810">
    <property type="term" value="F:hydrolase activity, acting on carbon-nitrogen (but not peptide) bonds"/>
    <property type="evidence" value="ECO:0007669"/>
    <property type="project" value="TreeGrafter"/>
</dbReference>
<keyword evidence="3" id="KW-1185">Reference proteome</keyword>
<dbReference type="InterPro" id="IPR005079">
    <property type="entry name" value="Peptidase_C45_hydrolase"/>
</dbReference>
<evidence type="ECO:0000313" key="2">
    <source>
        <dbReference type="EMBL" id="TWU00396.1"/>
    </source>
</evidence>
<dbReference type="AlphaFoldDB" id="A0A5C6AMP5"/>
<dbReference type="RefSeq" id="WP_146444075.1">
    <property type="nucleotide sequence ID" value="NZ_SJPR01000001.1"/>
</dbReference>
<evidence type="ECO:0000313" key="3">
    <source>
        <dbReference type="Proteomes" id="UP000317421"/>
    </source>
</evidence>
<sequence length="330" mass="35749">MSTLSDITVDLAASPRNRWSFADAHVRAASELLAVYNKDLGVDEETMAYVASLASAILPVGIAEELGAVASSLGATFPQALLGNLHYDLLKVVLGCTAFAVDTPDGPVHARNLDWWTSARALNDGTAVTHFVNGPCGEFLTVGWPGFVGAFSGVAKGRFSVTLNAVLSDEPGQIALPVVFLIRQVLEEAGNFDEAVSRLSETTIATDCLLLVTGTVPGQMVVIERTPTKFAHRTPTTREPLSVTNDYHLIDADSGEPANELMRTSCRRYKRITELLVDEPPLTLERCIDHLSDDRVMMGITVQQMAFRASSGEYLVRIPQLHEREPSTPI</sequence>
<keyword evidence="2" id="KW-0808">Transferase</keyword>
<dbReference type="InterPro" id="IPR047794">
    <property type="entry name" value="C45_proenzyme-like"/>
</dbReference>
<dbReference type="NCBIfam" id="NF040521">
    <property type="entry name" value="C45_proenzyme"/>
    <property type="match status" value="1"/>
</dbReference>
<dbReference type="Proteomes" id="UP000317421">
    <property type="component" value="Unassembled WGS sequence"/>
</dbReference>
<dbReference type="GO" id="GO:0016740">
    <property type="term" value="F:transferase activity"/>
    <property type="evidence" value="ECO:0007669"/>
    <property type="project" value="UniProtKB-KW"/>
</dbReference>